<dbReference type="AlphaFoldDB" id="A0AAD7JT93"/>
<dbReference type="Proteomes" id="UP001215598">
    <property type="component" value="Unassembled WGS sequence"/>
</dbReference>
<keyword evidence="2" id="KW-1185">Reference proteome</keyword>
<proteinExistence type="predicted"/>
<evidence type="ECO:0000313" key="2">
    <source>
        <dbReference type="Proteomes" id="UP001215598"/>
    </source>
</evidence>
<accession>A0AAD7JT93</accession>
<comment type="caution">
    <text evidence="1">The sequence shown here is derived from an EMBL/GenBank/DDBJ whole genome shotgun (WGS) entry which is preliminary data.</text>
</comment>
<sequence>MGTSETAQISDVNGNSGWKLGHHHRELYAALVQSTFLYSPIALENGKSVQAILSGVYDAQADTTNIELTETPFSVLQDNANQQTISPRHLGVRSEPTLDGATMRPYSLTARRWKRDARELGAFNADGAP</sequence>
<gene>
    <name evidence="1" type="ORF">B0H16DRAFT_1452937</name>
</gene>
<evidence type="ECO:0000313" key="1">
    <source>
        <dbReference type="EMBL" id="KAJ7769014.1"/>
    </source>
</evidence>
<organism evidence="1 2">
    <name type="scientific">Mycena metata</name>
    <dbReference type="NCBI Taxonomy" id="1033252"/>
    <lineage>
        <taxon>Eukaryota</taxon>
        <taxon>Fungi</taxon>
        <taxon>Dikarya</taxon>
        <taxon>Basidiomycota</taxon>
        <taxon>Agaricomycotina</taxon>
        <taxon>Agaricomycetes</taxon>
        <taxon>Agaricomycetidae</taxon>
        <taxon>Agaricales</taxon>
        <taxon>Marasmiineae</taxon>
        <taxon>Mycenaceae</taxon>
        <taxon>Mycena</taxon>
    </lineage>
</organism>
<name>A0AAD7JT93_9AGAR</name>
<protein>
    <submittedName>
        <fullName evidence="1">Uncharacterized protein</fullName>
    </submittedName>
</protein>
<reference evidence="1" key="1">
    <citation type="submission" date="2023-03" db="EMBL/GenBank/DDBJ databases">
        <title>Massive genome expansion in bonnet fungi (Mycena s.s.) driven by repeated elements and novel gene families across ecological guilds.</title>
        <authorList>
            <consortium name="Lawrence Berkeley National Laboratory"/>
            <person name="Harder C.B."/>
            <person name="Miyauchi S."/>
            <person name="Viragh M."/>
            <person name="Kuo A."/>
            <person name="Thoen E."/>
            <person name="Andreopoulos B."/>
            <person name="Lu D."/>
            <person name="Skrede I."/>
            <person name="Drula E."/>
            <person name="Henrissat B."/>
            <person name="Morin E."/>
            <person name="Kohler A."/>
            <person name="Barry K."/>
            <person name="LaButti K."/>
            <person name="Morin E."/>
            <person name="Salamov A."/>
            <person name="Lipzen A."/>
            <person name="Mereny Z."/>
            <person name="Hegedus B."/>
            <person name="Baldrian P."/>
            <person name="Stursova M."/>
            <person name="Weitz H."/>
            <person name="Taylor A."/>
            <person name="Grigoriev I.V."/>
            <person name="Nagy L.G."/>
            <person name="Martin F."/>
            <person name="Kauserud H."/>
        </authorList>
    </citation>
    <scope>NUCLEOTIDE SEQUENCE</scope>
    <source>
        <strain evidence="1">CBHHK182m</strain>
    </source>
</reference>
<dbReference type="EMBL" id="JARKIB010000019">
    <property type="protein sequence ID" value="KAJ7769014.1"/>
    <property type="molecule type" value="Genomic_DNA"/>
</dbReference>